<dbReference type="AlphaFoldDB" id="A0A552U961"/>
<evidence type="ECO:0000256" key="1">
    <source>
        <dbReference type="ARBA" id="ARBA00006436"/>
    </source>
</evidence>
<dbReference type="InterPro" id="IPR021150">
    <property type="entry name" value="Ubiq_cyt_c_chap"/>
</dbReference>
<dbReference type="EMBL" id="VJWA01000002">
    <property type="protein sequence ID" value="TRW14750.1"/>
    <property type="molecule type" value="Genomic_DNA"/>
</dbReference>
<comment type="similarity">
    <text evidence="1">Belongs to the UPF0174 family.</text>
</comment>
<proteinExistence type="inferred from homology"/>
<comment type="caution">
    <text evidence="3">The sequence shown here is derived from an EMBL/GenBank/DDBJ whole genome shotgun (WGS) entry which is preliminary data.</text>
</comment>
<evidence type="ECO:0000313" key="4">
    <source>
        <dbReference type="Proteomes" id="UP000317894"/>
    </source>
</evidence>
<accession>A0A552U961</accession>
<reference evidence="3 4" key="1">
    <citation type="submission" date="2019-07" db="EMBL/GenBank/DDBJ databases">
        <title>Novel species isolated from glacier.</title>
        <authorList>
            <person name="Liu Q."/>
            <person name="Xin Y.-H."/>
        </authorList>
    </citation>
    <scope>NUCLEOTIDE SEQUENCE [LARGE SCALE GENOMIC DNA]</scope>
    <source>
        <strain evidence="3 4">LB1R16</strain>
    </source>
</reference>
<dbReference type="Pfam" id="PF03981">
    <property type="entry name" value="Ubiq_cyt_C_chap"/>
    <property type="match status" value="1"/>
</dbReference>
<evidence type="ECO:0000259" key="2">
    <source>
        <dbReference type="Pfam" id="PF03981"/>
    </source>
</evidence>
<dbReference type="OrthoDB" id="7158889at2"/>
<sequence>MKWPFRLRSAPPLDALYRSIVVQAREPAWYEAGQVPDTTDGRFDMVALVTALVLLRLESVGTPQDSVDLTERFIADMDGSMRQLGMGDPTVGKQVGHMVSALGGRLGAYRDALGGSADLAEALERNLYRGTVAPEALAWAEARVRDLARRIDAVPLDTLRQGSL</sequence>
<dbReference type="Proteomes" id="UP000317894">
    <property type="component" value="Unassembled WGS sequence"/>
</dbReference>
<gene>
    <name evidence="3" type="ORF">FMM06_13790</name>
</gene>
<keyword evidence="4" id="KW-1185">Reference proteome</keyword>
<feature type="domain" description="Ubiquinol-cytochrome c chaperone" evidence="2">
    <location>
        <begin position="33"/>
        <end position="163"/>
    </location>
</feature>
<protein>
    <submittedName>
        <fullName evidence="3">Ubiquinol-cytochrome C chaperone</fullName>
    </submittedName>
</protein>
<name>A0A552U961_9SPHN</name>
<evidence type="ECO:0000313" key="3">
    <source>
        <dbReference type="EMBL" id="TRW14750.1"/>
    </source>
</evidence>
<organism evidence="3 4">
    <name type="scientific">Glacieibacterium frigidum</name>
    <dbReference type="NCBI Taxonomy" id="2593303"/>
    <lineage>
        <taxon>Bacteria</taxon>
        <taxon>Pseudomonadati</taxon>
        <taxon>Pseudomonadota</taxon>
        <taxon>Alphaproteobacteria</taxon>
        <taxon>Sphingomonadales</taxon>
        <taxon>Sphingosinicellaceae</taxon>
        <taxon>Glacieibacterium</taxon>
    </lineage>
</organism>
<dbReference type="RefSeq" id="WP_144334920.1">
    <property type="nucleotide sequence ID" value="NZ_VJWA01000002.1"/>
</dbReference>